<accession>A0A9P9DDF6</accession>
<dbReference type="Proteomes" id="UP000700596">
    <property type="component" value="Unassembled WGS sequence"/>
</dbReference>
<keyword evidence="2" id="KW-1185">Reference proteome</keyword>
<dbReference type="InterPro" id="IPR032675">
    <property type="entry name" value="LRR_dom_sf"/>
</dbReference>
<protein>
    <recommendedName>
        <fullName evidence="3">F-box domain-containing protein</fullName>
    </recommendedName>
</protein>
<dbReference type="EMBL" id="JAGMWT010000014">
    <property type="protein sequence ID" value="KAH7116909.1"/>
    <property type="molecule type" value="Genomic_DNA"/>
</dbReference>
<reference evidence="1" key="1">
    <citation type="journal article" date="2021" name="Nat. Commun.">
        <title>Genetic determinants of endophytism in the Arabidopsis root mycobiome.</title>
        <authorList>
            <person name="Mesny F."/>
            <person name="Miyauchi S."/>
            <person name="Thiergart T."/>
            <person name="Pickel B."/>
            <person name="Atanasova L."/>
            <person name="Karlsson M."/>
            <person name="Huettel B."/>
            <person name="Barry K.W."/>
            <person name="Haridas S."/>
            <person name="Chen C."/>
            <person name="Bauer D."/>
            <person name="Andreopoulos W."/>
            <person name="Pangilinan J."/>
            <person name="LaButti K."/>
            <person name="Riley R."/>
            <person name="Lipzen A."/>
            <person name="Clum A."/>
            <person name="Drula E."/>
            <person name="Henrissat B."/>
            <person name="Kohler A."/>
            <person name="Grigoriev I.V."/>
            <person name="Martin F.M."/>
            <person name="Hacquard S."/>
        </authorList>
    </citation>
    <scope>NUCLEOTIDE SEQUENCE</scope>
    <source>
        <strain evidence="1">MPI-CAGE-CH-0243</strain>
    </source>
</reference>
<sequence length="564" mass="64396">MRDVEPTFNMIYEIPAPYVSSAVTDGDQTQDLLSRLPAELILDIVGHLAAHPEHTPEEDEVALKSLQALSSTCRSFRQLRHEFLYAWYRAFRGTDLSFIPSIMARPRLAKRVKWIKLASSKYINTGQGYRYGSLERVSELTAYLQTLQLPYETQLLRCLTQQVIGCVENAILVHHSQNVTYIDTIHDHAGNHGNIPCALLPILQIAQRLPHGPQQPYSKLHTLKISMLSAAIGDVVLLMLLPSLRNFGIWDFEDDTEAKLGIQPNSSGVTHLELKNNSPYITSVATTLSETMSRMLNACKALRSFSVQQADLTSDWGIDLVISLRKHAGSLTTLKLDITKTDTSFSWYEDAIRSRDMEILPWDLNELHELRNLECPWSWLVGKSSGDRFVEEYFDYGMYHDMLFEQPYLPPSLETIHINVQGCELSDGAIDNQIRTFCSRIPNLRLLKVDYEHRNRSMDLFPTEFSNVSKELGSSGIQTDIQLYYQKECGFESITWFFMKLCVEKGLEVASQLCHAGGANTLAKLIKNDGEASTAEYEEEWLFWLAQYCDQTRFLRSMLQPRWM</sequence>
<proteinExistence type="predicted"/>
<name>A0A9P9DDF6_9PLEO</name>
<comment type="caution">
    <text evidence="1">The sequence shown here is derived from an EMBL/GenBank/DDBJ whole genome shotgun (WGS) entry which is preliminary data.</text>
</comment>
<organism evidence="1 2">
    <name type="scientific">Dendryphion nanum</name>
    <dbReference type="NCBI Taxonomy" id="256645"/>
    <lineage>
        <taxon>Eukaryota</taxon>
        <taxon>Fungi</taxon>
        <taxon>Dikarya</taxon>
        <taxon>Ascomycota</taxon>
        <taxon>Pezizomycotina</taxon>
        <taxon>Dothideomycetes</taxon>
        <taxon>Pleosporomycetidae</taxon>
        <taxon>Pleosporales</taxon>
        <taxon>Torulaceae</taxon>
        <taxon>Dendryphion</taxon>
    </lineage>
</organism>
<dbReference type="AlphaFoldDB" id="A0A9P9DDF6"/>
<evidence type="ECO:0000313" key="2">
    <source>
        <dbReference type="Proteomes" id="UP000700596"/>
    </source>
</evidence>
<dbReference type="SUPFAM" id="SSF52047">
    <property type="entry name" value="RNI-like"/>
    <property type="match status" value="1"/>
</dbReference>
<evidence type="ECO:0000313" key="1">
    <source>
        <dbReference type="EMBL" id="KAH7116909.1"/>
    </source>
</evidence>
<gene>
    <name evidence="1" type="ORF">B0J11DRAFT_618007</name>
</gene>
<evidence type="ECO:0008006" key="3">
    <source>
        <dbReference type="Google" id="ProtNLM"/>
    </source>
</evidence>
<dbReference type="Gene3D" id="3.80.10.10">
    <property type="entry name" value="Ribonuclease Inhibitor"/>
    <property type="match status" value="1"/>
</dbReference>